<gene>
    <name evidence="1" type="ORF">EZS27_009801</name>
</gene>
<name>A0A5J4SAV5_9ZZZZ</name>
<sequence>MEHYEDNKDFLDAIKESFLSYLKNGSRSTEKLLPLHGYIASRLLQLLGHDYDVLSLGIGNGKELVVPGKYYDKRIDITIRHRDSDNQIVIAGIAVKFIMSNYGQNSNNYFENMIEETANIRSNNILYFQIFLSQEILPHFYQDGSIKAWESLSSHHLDKYYALVNDSPQENKHVPNKTFLGIVQLGHPETSKIKNKEDYARFFNAQEFASTFSEKKYEDSSYLIYNNFERYIQGVALEIKEYVNKIENKKTTTA</sequence>
<organism evidence="1">
    <name type="scientific">termite gut metagenome</name>
    <dbReference type="NCBI Taxonomy" id="433724"/>
    <lineage>
        <taxon>unclassified sequences</taxon>
        <taxon>metagenomes</taxon>
        <taxon>organismal metagenomes</taxon>
    </lineage>
</organism>
<comment type="caution">
    <text evidence="1">The sequence shown here is derived from an EMBL/GenBank/DDBJ whole genome shotgun (WGS) entry which is preliminary data.</text>
</comment>
<proteinExistence type="predicted"/>
<protein>
    <submittedName>
        <fullName evidence="1">Uncharacterized protein</fullName>
    </submittedName>
</protein>
<dbReference type="EMBL" id="SNRY01000325">
    <property type="protein sequence ID" value="KAA6342450.1"/>
    <property type="molecule type" value="Genomic_DNA"/>
</dbReference>
<reference evidence="1" key="1">
    <citation type="submission" date="2019-03" db="EMBL/GenBank/DDBJ databases">
        <title>Single cell metagenomics reveals metabolic interactions within the superorganism composed of flagellate Streblomastix strix and complex community of Bacteroidetes bacteria on its surface.</title>
        <authorList>
            <person name="Treitli S.C."/>
            <person name="Kolisko M."/>
            <person name="Husnik F."/>
            <person name="Keeling P."/>
            <person name="Hampl V."/>
        </authorList>
    </citation>
    <scope>NUCLEOTIDE SEQUENCE</scope>
    <source>
        <strain evidence="1">STM</strain>
    </source>
</reference>
<dbReference type="AlphaFoldDB" id="A0A5J4SAV5"/>
<evidence type="ECO:0000313" key="1">
    <source>
        <dbReference type="EMBL" id="KAA6342450.1"/>
    </source>
</evidence>
<accession>A0A5J4SAV5</accession>